<evidence type="ECO:0000313" key="3">
    <source>
        <dbReference type="Proteomes" id="UP000799766"/>
    </source>
</evidence>
<protein>
    <recommendedName>
        <fullName evidence="4">Secreted protein</fullName>
    </recommendedName>
</protein>
<feature type="chain" id="PRO_5025485239" description="Secreted protein" evidence="1">
    <location>
        <begin position="25"/>
        <end position="97"/>
    </location>
</feature>
<dbReference type="AlphaFoldDB" id="A0A6A6NY46"/>
<organism evidence="2 3">
    <name type="scientific">Lineolata rhizophorae</name>
    <dbReference type="NCBI Taxonomy" id="578093"/>
    <lineage>
        <taxon>Eukaryota</taxon>
        <taxon>Fungi</taxon>
        <taxon>Dikarya</taxon>
        <taxon>Ascomycota</taxon>
        <taxon>Pezizomycotina</taxon>
        <taxon>Dothideomycetes</taxon>
        <taxon>Dothideomycetes incertae sedis</taxon>
        <taxon>Lineolatales</taxon>
        <taxon>Lineolataceae</taxon>
        <taxon>Lineolata</taxon>
    </lineage>
</organism>
<accession>A0A6A6NY46</accession>
<evidence type="ECO:0000313" key="2">
    <source>
        <dbReference type="EMBL" id="KAF2456676.1"/>
    </source>
</evidence>
<keyword evidence="3" id="KW-1185">Reference proteome</keyword>
<keyword evidence="1" id="KW-0732">Signal</keyword>
<dbReference type="EMBL" id="MU001682">
    <property type="protein sequence ID" value="KAF2456676.1"/>
    <property type="molecule type" value="Genomic_DNA"/>
</dbReference>
<reference evidence="2" key="1">
    <citation type="journal article" date="2020" name="Stud. Mycol.">
        <title>101 Dothideomycetes genomes: a test case for predicting lifestyles and emergence of pathogens.</title>
        <authorList>
            <person name="Haridas S."/>
            <person name="Albert R."/>
            <person name="Binder M."/>
            <person name="Bloem J."/>
            <person name="Labutti K."/>
            <person name="Salamov A."/>
            <person name="Andreopoulos B."/>
            <person name="Baker S."/>
            <person name="Barry K."/>
            <person name="Bills G."/>
            <person name="Bluhm B."/>
            <person name="Cannon C."/>
            <person name="Castanera R."/>
            <person name="Culley D."/>
            <person name="Daum C."/>
            <person name="Ezra D."/>
            <person name="Gonzalez J."/>
            <person name="Henrissat B."/>
            <person name="Kuo A."/>
            <person name="Liang C."/>
            <person name="Lipzen A."/>
            <person name="Lutzoni F."/>
            <person name="Magnuson J."/>
            <person name="Mondo S."/>
            <person name="Nolan M."/>
            <person name="Ohm R."/>
            <person name="Pangilinan J."/>
            <person name="Park H.-J."/>
            <person name="Ramirez L."/>
            <person name="Alfaro M."/>
            <person name="Sun H."/>
            <person name="Tritt A."/>
            <person name="Yoshinaga Y."/>
            <person name="Zwiers L.-H."/>
            <person name="Turgeon B."/>
            <person name="Goodwin S."/>
            <person name="Spatafora J."/>
            <person name="Crous P."/>
            <person name="Grigoriev I."/>
        </authorList>
    </citation>
    <scope>NUCLEOTIDE SEQUENCE</scope>
    <source>
        <strain evidence="2">ATCC 16933</strain>
    </source>
</reference>
<evidence type="ECO:0000256" key="1">
    <source>
        <dbReference type="SAM" id="SignalP"/>
    </source>
</evidence>
<name>A0A6A6NY46_9PEZI</name>
<evidence type="ECO:0008006" key="4">
    <source>
        <dbReference type="Google" id="ProtNLM"/>
    </source>
</evidence>
<dbReference type="Proteomes" id="UP000799766">
    <property type="component" value="Unassembled WGS sequence"/>
</dbReference>
<feature type="signal peptide" evidence="1">
    <location>
        <begin position="1"/>
        <end position="24"/>
    </location>
</feature>
<proteinExistence type="predicted"/>
<sequence length="97" mass="10632">MNTTRSSSFFSFLLLPVLDVLKQAEIPAVSCVPDPPFPQLPQYRLAMARLTAGRADGKPALTRTWLVIVARRLEHGTLGACENADRATRPRRSTGPS</sequence>
<gene>
    <name evidence="2" type="ORF">BDY21DRAFT_345778</name>
</gene>